<organism evidence="2 3">
    <name type="scientific">Seiridium unicorne</name>
    <dbReference type="NCBI Taxonomy" id="138068"/>
    <lineage>
        <taxon>Eukaryota</taxon>
        <taxon>Fungi</taxon>
        <taxon>Dikarya</taxon>
        <taxon>Ascomycota</taxon>
        <taxon>Pezizomycotina</taxon>
        <taxon>Sordariomycetes</taxon>
        <taxon>Xylariomycetidae</taxon>
        <taxon>Amphisphaeriales</taxon>
        <taxon>Sporocadaceae</taxon>
        <taxon>Seiridium</taxon>
    </lineage>
</organism>
<protein>
    <submittedName>
        <fullName evidence="2">Uncharacterized protein</fullName>
    </submittedName>
</protein>
<accession>A0ABR2UKM7</accession>
<evidence type="ECO:0000313" key="2">
    <source>
        <dbReference type="EMBL" id="KAK9415033.1"/>
    </source>
</evidence>
<feature type="chain" id="PRO_5046893506" evidence="1">
    <location>
        <begin position="19"/>
        <end position="165"/>
    </location>
</feature>
<keyword evidence="1" id="KW-0732">Signal</keyword>
<evidence type="ECO:0000256" key="1">
    <source>
        <dbReference type="SAM" id="SignalP"/>
    </source>
</evidence>
<dbReference type="EMBL" id="JARVKF010000419">
    <property type="protein sequence ID" value="KAK9415033.1"/>
    <property type="molecule type" value="Genomic_DNA"/>
</dbReference>
<keyword evidence="3" id="KW-1185">Reference proteome</keyword>
<evidence type="ECO:0000313" key="3">
    <source>
        <dbReference type="Proteomes" id="UP001408356"/>
    </source>
</evidence>
<proteinExistence type="predicted"/>
<dbReference type="Proteomes" id="UP001408356">
    <property type="component" value="Unassembled WGS sequence"/>
</dbReference>
<feature type="signal peptide" evidence="1">
    <location>
        <begin position="1"/>
        <end position="18"/>
    </location>
</feature>
<name>A0ABR2UKM7_9PEZI</name>
<comment type="caution">
    <text evidence="2">The sequence shown here is derived from an EMBL/GenBank/DDBJ whole genome shotgun (WGS) entry which is preliminary data.</text>
</comment>
<reference evidence="2 3" key="1">
    <citation type="journal article" date="2024" name="J. Plant Pathol.">
        <title>Sequence and assembly of the genome of Seiridium unicorne, isolate CBS 538.82, causal agent of cypress canker disease.</title>
        <authorList>
            <person name="Scali E."/>
            <person name="Rocca G.D."/>
            <person name="Danti R."/>
            <person name="Garbelotto M."/>
            <person name="Barberini S."/>
            <person name="Baroncelli R."/>
            <person name="Emiliani G."/>
        </authorList>
    </citation>
    <scope>NUCLEOTIDE SEQUENCE [LARGE SCALE GENOMIC DNA]</scope>
    <source>
        <strain evidence="2 3">BM-138-508</strain>
    </source>
</reference>
<gene>
    <name evidence="2" type="ORF">SUNI508_10638</name>
</gene>
<sequence>MMFRNIIAALPFVAGVLSAPLESRAVSDFSIYAYGPSIHGLKVISINSTIYLTSKTPGDVTNGHNATFNAPETRGNFTANIDGQGQSVLYVPSDSGPVGFTNDTSDSSLVTSGFGFYGHVIFVQIGSEMKTKWYAVPTSDDTLYQLTWNEESNGTPVALRNIEPS</sequence>